<keyword evidence="14" id="KW-0413">Isomerase</keyword>
<dbReference type="AlphaFoldDB" id="A0A7X0RXF9"/>
<accession>A0A7X0RXF9</accession>
<dbReference type="FunFam" id="2.40.10.240:FF:000002">
    <property type="entry name" value="S-adenosylmethionine:tRNA ribosyltransferase-isomerase"/>
    <property type="match status" value="1"/>
</dbReference>
<dbReference type="GO" id="GO:0051075">
    <property type="term" value="F:S-adenosylmethionine:tRNA ribosyltransferase-isomerase activity"/>
    <property type="evidence" value="ECO:0007669"/>
    <property type="project" value="UniProtKB-EC"/>
</dbReference>
<comment type="subcellular location">
    <subcellularLocation>
        <location evidence="1 13">Cytoplasm</location>
    </subcellularLocation>
</comment>
<keyword evidence="5 13" id="KW-0808">Transferase</keyword>
<comment type="caution">
    <text evidence="14">The sequence shown here is derived from an EMBL/GenBank/DDBJ whole genome shotgun (WGS) entry which is preliminary data.</text>
</comment>
<organism evidence="14 15">
    <name type="scientific">Cohnella nanjingensis</name>
    <dbReference type="NCBI Taxonomy" id="1387779"/>
    <lineage>
        <taxon>Bacteria</taxon>
        <taxon>Bacillati</taxon>
        <taxon>Bacillota</taxon>
        <taxon>Bacilli</taxon>
        <taxon>Bacillales</taxon>
        <taxon>Paenibacillaceae</taxon>
        <taxon>Cohnella</taxon>
    </lineage>
</organism>
<dbReference type="Pfam" id="PF02547">
    <property type="entry name" value="Queuosine_synth"/>
    <property type="match status" value="1"/>
</dbReference>
<evidence type="ECO:0000256" key="3">
    <source>
        <dbReference type="ARBA" id="ARBA00011245"/>
    </source>
</evidence>
<dbReference type="Gene3D" id="2.40.10.240">
    <property type="entry name" value="QueA-like"/>
    <property type="match status" value="1"/>
</dbReference>
<evidence type="ECO:0000256" key="10">
    <source>
        <dbReference type="ARBA" id="ARBA00066503"/>
    </source>
</evidence>
<keyword evidence="7 13" id="KW-0671">Queuosine biosynthesis</keyword>
<dbReference type="InterPro" id="IPR042119">
    <property type="entry name" value="QueA_dom2"/>
</dbReference>
<dbReference type="SUPFAM" id="SSF111337">
    <property type="entry name" value="QueA-like"/>
    <property type="match status" value="1"/>
</dbReference>
<evidence type="ECO:0000313" key="15">
    <source>
        <dbReference type="Proteomes" id="UP000547209"/>
    </source>
</evidence>
<proteinExistence type="inferred from homology"/>
<keyword evidence="15" id="KW-1185">Reference proteome</keyword>
<dbReference type="InterPro" id="IPR042118">
    <property type="entry name" value="QueA_dom1"/>
</dbReference>
<dbReference type="PANTHER" id="PTHR30307">
    <property type="entry name" value="S-ADENOSYLMETHIONINE:TRNA RIBOSYLTRANSFERASE-ISOMERASE"/>
    <property type="match status" value="1"/>
</dbReference>
<evidence type="ECO:0000256" key="11">
    <source>
        <dbReference type="ARBA" id="ARBA00069325"/>
    </source>
</evidence>
<evidence type="ECO:0000256" key="9">
    <source>
        <dbReference type="ARBA" id="ARBA00061210"/>
    </source>
</evidence>
<evidence type="ECO:0000256" key="7">
    <source>
        <dbReference type="ARBA" id="ARBA00022785"/>
    </source>
</evidence>
<dbReference type="InterPro" id="IPR036100">
    <property type="entry name" value="QueA_sf"/>
</dbReference>
<evidence type="ECO:0000256" key="1">
    <source>
        <dbReference type="ARBA" id="ARBA00004496"/>
    </source>
</evidence>
<dbReference type="RefSeq" id="WP_185672129.1">
    <property type="nucleotide sequence ID" value="NZ_JACJVP010000045.1"/>
</dbReference>
<dbReference type="Proteomes" id="UP000547209">
    <property type="component" value="Unassembled WGS sequence"/>
</dbReference>
<evidence type="ECO:0000256" key="2">
    <source>
        <dbReference type="ARBA" id="ARBA00004691"/>
    </source>
</evidence>
<keyword evidence="4 13" id="KW-0963">Cytoplasm</keyword>
<evidence type="ECO:0000256" key="6">
    <source>
        <dbReference type="ARBA" id="ARBA00022691"/>
    </source>
</evidence>
<keyword evidence="14" id="KW-0328">Glycosyltransferase</keyword>
<comment type="pathway">
    <text evidence="2 13">tRNA modification; tRNA-queuosine biosynthesis.</text>
</comment>
<dbReference type="NCBIfam" id="NF001140">
    <property type="entry name" value="PRK00147.1"/>
    <property type="match status" value="1"/>
</dbReference>
<protein>
    <recommendedName>
        <fullName evidence="11 13">S-adenosylmethionine:tRNA ribosyltransferase-isomerase</fullName>
        <ecNumber evidence="10 13">2.4.99.17</ecNumber>
    </recommendedName>
    <alternativeName>
        <fullName evidence="12 13">Queuosine biosynthesis protein QueA</fullName>
    </alternativeName>
</protein>
<dbReference type="GO" id="GO:0005737">
    <property type="term" value="C:cytoplasm"/>
    <property type="evidence" value="ECO:0007669"/>
    <property type="project" value="UniProtKB-SubCell"/>
</dbReference>
<dbReference type="PANTHER" id="PTHR30307:SF0">
    <property type="entry name" value="S-ADENOSYLMETHIONINE:TRNA RIBOSYLTRANSFERASE-ISOMERASE"/>
    <property type="match status" value="1"/>
</dbReference>
<evidence type="ECO:0000256" key="13">
    <source>
        <dbReference type="HAMAP-Rule" id="MF_00113"/>
    </source>
</evidence>
<reference evidence="14 15" key="1">
    <citation type="submission" date="2020-08" db="EMBL/GenBank/DDBJ databases">
        <title>Cohnella phylogeny.</title>
        <authorList>
            <person name="Dunlap C."/>
        </authorList>
    </citation>
    <scope>NUCLEOTIDE SEQUENCE [LARGE SCALE GENOMIC DNA]</scope>
    <source>
        <strain evidence="14 15">DSM 28246</strain>
    </source>
</reference>
<dbReference type="InterPro" id="IPR003699">
    <property type="entry name" value="QueA"/>
</dbReference>
<evidence type="ECO:0000256" key="5">
    <source>
        <dbReference type="ARBA" id="ARBA00022679"/>
    </source>
</evidence>
<gene>
    <name evidence="13 14" type="primary">queA</name>
    <name evidence="14" type="ORF">H7C19_26635</name>
</gene>
<comment type="subunit">
    <text evidence="3 13">Monomer.</text>
</comment>
<comment type="function">
    <text evidence="13">Transfers and isomerizes the ribose moiety from AdoMet to the 7-aminomethyl group of 7-deazaguanine (preQ1-tRNA) to give epoxyqueuosine (oQ-tRNA).</text>
</comment>
<dbReference type="NCBIfam" id="TIGR00113">
    <property type="entry name" value="queA"/>
    <property type="match status" value="1"/>
</dbReference>
<dbReference type="GO" id="GO:0008616">
    <property type="term" value="P:tRNA queuosine(34) biosynthetic process"/>
    <property type="evidence" value="ECO:0007669"/>
    <property type="project" value="UniProtKB-UniRule"/>
</dbReference>
<keyword evidence="6 13" id="KW-0949">S-adenosyl-L-methionine</keyword>
<evidence type="ECO:0000256" key="12">
    <source>
        <dbReference type="ARBA" id="ARBA00076160"/>
    </source>
</evidence>
<dbReference type="HAMAP" id="MF_00113">
    <property type="entry name" value="QueA"/>
    <property type="match status" value="1"/>
</dbReference>
<dbReference type="EMBL" id="JACJVP010000045">
    <property type="protein sequence ID" value="MBB6674266.1"/>
    <property type="molecule type" value="Genomic_DNA"/>
</dbReference>
<evidence type="ECO:0000256" key="8">
    <source>
        <dbReference type="ARBA" id="ARBA00052751"/>
    </source>
</evidence>
<sequence length="353" mass="39320">MNVSDYDFELPERLIAQTPLSDRTASRLLVLHRDNGAVEHRSFRDLKEYLQPGDTLVLNDTKVIPARLFGTKADTGAKVELLLLKNVEGDVWEALVRPGKKIRKGTTLSFGGSDPESSEKMKPLLTATVEEEGEMGARLIRFAYEGIFNELLDRLGEMPLPPYIKERLDDRDRYQTVYARHEGSAAAPTAGLHFTDGFLEELAAWGVRICRVTLHVGLGTFRPVAVENVLEHRMHEEWYSVSPESAELLNRARSEGGRVVAVGTTSARTLETIGGRFGDGKIEACSGWTDIFIYPGYAFRLVSALLTNFHLPKSTLVMLVSALAGREATLSAYREAVGREYRFFSFGDAMFIT</sequence>
<comment type="similarity">
    <text evidence="9 13">Belongs to the QueA family.</text>
</comment>
<dbReference type="UniPathway" id="UPA00392"/>
<evidence type="ECO:0000313" key="14">
    <source>
        <dbReference type="EMBL" id="MBB6674266.1"/>
    </source>
</evidence>
<dbReference type="FunFam" id="3.40.1780.10:FF:000001">
    <property type="entry name" value="S-adenosylmethionine:tRNA ribosyltransferase-isomerase"/>
    <property type="match status" value="1"/>
</dbReference>
<dbReference type="EC" id="2.4.99.17" evidence="10 13"/>
<comment type="catalytic activity">
    <reaction evidence="8 13">
        <text>7-aminomethyl-7-carbaguanosine(34) in tRNA + S-adenosyl-L-methionine = epoxyqueuosine(34) in tRNA + adenine + L-methionine + 2 H(+)</text>
        <dbReference type="Rhea" id="RHEA:32155"/>
        <dbReference type="Rhea" id="RHEA-COMP:10342"/>
        <dbReference type="Rhea" id="RHEA-COMP:18582"/>
        <dbReference type="ChEBI" id="CHEBI:15378"/>
        <dbReference type="ChEBI" id="CHEBI:16708"/>
        <dbReference type="ChEBI" id="CHEBI:57844"/>
        <dbReference type="ChEBI" id="CHEBI:59789"/>
        <dbReference type="ChEBI" id="CHEBI:82833"/>
        <dbReference type="ChEBI" id="CHEBI:194443"/>
        <dbReference type="EC" id="2.4.99.17"/>
    </reaction>
</comment>
<evidence type="ECO:0000256" key="4">
    <source>
        <dbReference type="ARBA" id="ARBA00022490"/>
    </source>
</evidence>
<name>A0A7X0RXF9_9BACL</name>
<dbReference type="Gene3D" id="3.40.1780.10">
    <property type="entry name" value="QueA-like"/>
    <property type="match status" value="1"/>
</dbReference>